<keyword evidence="11 14" id="KW-0131">Cell cycle</keyword>
<dbReference type="Pfam" id="PF02875">
    <property type="entry name" value="Mur_ligase_C"/>
    <property type="match status" value="1"/>
</dbReference>
<evidence type="ECO:0000256" key="2">
    <source>
        <dbReference type="ARBA" id="ARBA00004752"/>
    </source>
</evidence>
<dbReference type="GO" id="GO:0071555">
    <property type="term" value="P:cell wall organization"/>
    <property type="evidence" value="ECO:0007669"/>
    <property type="project" value="UniProtKB-KW"/>
</dbReference>
<evidence type="ECO:0000313" key="19">
    <source>
        <dbReference type="EMBL" id="SHJ80531.1"/>
    </source>
</evidence>
<keyword evidence="8 14" id="KW-0067">ATP-binding</keyword>
<feature type="binding site" evidence="14">
    <location>
        <begin position="118"/>
        <end position="124"/>
    </location>
    <ligand>
        <name>ATP</name>
        <dbReference type="ChEBI" id="CHEBI:30616"/>
    </ligand>
</feature>
<dbReference type="PANTHER" id="PTHR43445">
    <property type="entry name" value="UDP-N-ACETYLMURAMATE--L-ALANINE LIGASE-RELATED"/>
    <property type="match status" value="1"/>
</dbReference>
<dbReference type="GO" id="GO:0009252">
    <property type="term" value="P:peptidoglycan biosynthetic process"/>
    <property type="evidence" value="ECO:0007669"/>
    <property type="project" value="UniProtKB-UniRule"/>
</dbReference>
<dbReference type="Gene3D" id="3.40.50.720">
    <property type="entry name" value="NAD(P)-binding Rossmann-like Domain"/>
    <property type="match status" value="1"/>
</dbReference>
<dbReference type="AlphaFoldDB" id="A0A1M6MAQ1"/>
<dbReference type="Pfam" id="PF01225">
    <property type="entry name" value="Mur_ligase"/>
    <property type="match status" value="1"/>
</dbReference>
<name>A0A1M6MAQ1_9CLOT</name>
<feature type="transmembrane region" description="Helical" evidence="15">
    <location>
        <begin position="12"/>
        <end position="31"/>
    </location>
</feature>
<keyword evidence="20" id="KW-1185">Reference proteome</keyword>
<dbReference type="EC" id="6.3.2.8" evidence="3 14"/>
<evidence type="ECO:0000256" key="12">
    <source>
        <dbReference type="ARBA" id="ARBA00023316"/>
    </source>
</evidence>
<dbReference type="EMBL" id="FRAD01000007">
    <property type="protein sequence ID" value="SHJ80531.1"/>
    <property type="molecule type" value="Genomic_DNA"/>
</dbReference>
<evidence type="ECO:0000256" key="13">
    <source>
        <dbReference type="ARBA" id="ARBA00047833"/>
    </source>
</evidence>
<evidence type="ECO:0000313" key="20">
    <source>
        <dbReference type="Proteomes" id="UP000183952"/>
    </source>
</evidence>
<dbReference type="Pfam" id="PF08245">
    <property type="entry name" value="Mur_ligase_M"/>
    <property type="match status" value="1"/>
</dbReference>
<dbReference type="GO" id="GO:0005737">
    <property type="term" value="C:cytoplasm"/>
    <property type="evidence" value="ECO:0007669"/>
    <property type="project" value="UniProtKB-SubCell"/>
</dbReference>
<evidence type="ECO:0000256" key="11">
    <source>
        <dbReference type="ARBA" id="ARBA00023306"/>
    </source>
</evidence>
<dbReference type="GO" id="GO:0008763">
    <property type="term" value="F:UDP-N-acetylmuramate-L-alanine ligase activity"/>
    <property type="evidence" value="ECO:0007669"/>
    <property type="project" value="UniProtKB-UniRule"/>
</dbReference>
<evidence type="ECO:0000256" key="14">
    <source>
        <dbReference type="HAMAP-Rule" id="MF_00046"/>
    </source>
</evidence>
<evidence type="ECO:0000256" key="10">
    <source>
        <dbReference type="ARBA" id="ARBA00022984"/>
    </source>
</evidence>
<organism evidence="19 20">
    <name type="scientific">Hathewaya proteolytica DSM 3090</name>
    <dbReference type="NCBI Taxonomy" id="1121331"/>
    <lineage>
        <taxon>Bacteria</taxon>
        <taxon>Bacillati</taxon>
        <taxon>Bacillota</taxon>
        <taxon>Clostridia</taxon>
        <taxon>Eubacteriales</taxon>
        <taxon>Clostridiaceae</taxon>
        <taxon>Hathewaya</taxon>
    </lineage>
</organism>
<dbReference type="PANTHER" id="PTHR43445:SF3">
    <property type="entry name" value="UDP-N-ACETYLMURAMATE--L-ALANINE LIGASE"/>
    <property type="match status" value="1"/>
</dbReference>
<dbReference type="UniPathway" id="UPA00219"/>
<dbReference type="GO" id="GO:0051301">
    <property type="term" value="P:cell division"/>
    <property type="evidence" value="ECO:0007669"/>
    <property type="project" value="UniProtKB-KW"/>
</dbReference>
<keyword evidence="10 14" id="KW-0573">Peptidoglycan synthesis</keyword>
<dbReference type="OrthoDB" id="9804126at2"/>
<evidence type="ECO:0000256" key="8">
    <source>
        <dbReference type="ARBA" id="ARBA00022840"/>
    </source>
</evidence>
<keyword evidence="9 14" id="KW-0133">Cell shape</keyword>
<keyword evidence="4 14" id="KW-0963">Cytoplasm</keyword>
<comment type="subcellular location">
    <subcellularLocation>
        <location evidence="1 14">Cytoplasm</location>
    </subcellularLocation>
</comment>
<keyword evidence="12 14" id="KW-0961">Cell wall biogenesis/degradation</keyword>
<dbReference type="InterPro" id="IPR036615">
    <property type="entry name" value="Mur_ligase_C_dom_sf"/>
</dbReference>
<keyword evidence="7 14" id="KW-0547">Nucleotide-binding</keyword>
<evidence type="ECO:0000256" key="7">
    <source>
        <dbReference type="ARBA" id="ARBA00022741"/>
    </source>
</evidence>
<keyword evidence="15" id="KW-0812">Transmembrane</keyword>
<feature type="domain" description="Mur ligase N-terminal catalytic" evidence="16">
    <location>
        <begin position="13"/>
        <end position="110"/>
    </location>
</feature>
<dbReference type="NCBIfam" id="TIGR01082">
    <property type="entry name" value="murC"/>
    <property type="match status" value="1"/>
</dbReference>
<comment type="function">
    <text evidence="14">Cell wall formation.</text>
</comment>
<dbReference type="SUPFAM" id="SSF53623">
    <property type="entry name" value="MurD-like peptide ligases, catalytic domain"/>
    <property type="match status" value="1"/>
</dbReference>
<dbReference type="Gene3D" id="3.40.1190.10">
    <property type="entry name" value="Mur-like, catalytic domain"/>
    <property type="match status" value="1"/>
</dbReference>
<evidence type="ECO:0000259" key="18">
    <source>
        <dbReference type="Pfam" id="PF08245"/>
    </source>
</evidence>
<proteinExistence type="inferred from homology"/>
<dbReference type="RefSeq" id="WP_072902953.1">
    <property type="nucleotide sequence ID" value="NZ_FRAD01000007.1"/>
</dbReference>
<evidence type="ECO:0000256" key="15">
    <source>
        <dbReference type="SAM" id="Phobius"/>
    </source>
</evidence>
<dbReference type="InterPro" id="IPR013221">
    <property type="entry name" value="Mur_ligase_cen"/>
</dbReference>
<comment type="catalytic activity">
    <reaction evidence="13 14">
        <text>UDP-N-acetyl-alpha-D-muramate + L-alanine + ATP = UDP-N-acetyl-alpha-D-muramoyl-L-alanine + ADP + phosphate + H(+)</text>
        <dbReference type="Rhea" id="RHEA:23372"/>
        <dbReference type="ChEBI" id="CHEBI:15378"/>
        <dbReference type="ChEBI" id="CHEBI:30616"/>
        <dbReference type="ChEBI" id="CHEBI:43474"/>
        <dbReference type="ChEBI" id="CHEBI:57972"/>
        <dbReference type="ChEBI" id="CHEBI:70757"/>
        <dbReference type="ChEBI" id="CHEBI:83898"/>
        <dbReference type="ChEBI" id="CHEBI:456216"/>
        <dbReference type="EC" id="6.3.2.8"/>
    </reaction>
</comment>
<dbReference type="InterPro" id="IPR050061">
    <property type="entry name" value="MurCDEF_pg_biosynth"/>
</dbReference>
<evidence type="ECO:0000256" key="5">
    <source>
        <dbReference type="ARBA" id="ARBA00022598"/>
    </source>
</evidence>
<keyword evidence="5 14" id="KW-0436">Ligase</keyword>
<protein>
    <recommendedName>
        <fullName evidence="3 14">UDP-N-acetylmuramate--L-alanine ligase</fullName>
        <ecNumber evidence="3 14">6.3.2.8</ecNumber>
    </recommendedName>
    <alternativeName>
        <fullName evidence="14">UDP-N-acetylmuramoyl-L-alanine synthetase</fullName>
    </alternativeName>
</protein>
<keyword evidence="15" id="KW-0472">Membrane</keyword>
<keyword evidence="15" id="KW-1133">Transmembrane helix</keyword>
<dbReference type="GO" id="GO:0005524">
    <property type="term" value="F:ATP binding"/>
    <property type="evidence" value="ECO:0007669"/>
    <property type="project" value="UniProtKB-UniRule"/>
</dbReference>
<evidence type="ECO:0000256" key="6">
    <source>
        <dbReference type="ARBA" id="ARBA00022618"/>
    </source>
</evidence>
<dbReference type="SUPFAM" id="SSF51984">
    <property type="entry name" value="MurCD N-terminal domain"/>
    <property type="match status" value="1"/>
</dbReference>
<evidence type="ECO:0000256" key="1">
    <source>
        <dbReference type="ARBA" id="ARBA00004496"/>
    </source>
</evidence>
<dbReference type="STRING" id="1121331.SAMN02745248_00975"/>
<evidence type="ECO:0000256" key="9">
    <source>
        <dbReference type="ARBA" id="ARBA00022960"/>
    </source>
</evidence>
<dbReference type="InterPro" id="IPR005758">
    <property type="entry name" value="UDP-N-AcMur_Ala_ligase_MurC"/>
</dbReference>
<evidence type="ECO:0000259" key="16">
    <source>
        <dbReference type="Pfam" id="PF01225"/>
    </source>
</evidence>
<feature type="domain" description="Mur ligase C-terminal" evidence="17">
    <location>
        <begin position="319"/>
        <end position="448"/>
    </location>
</feature>
<dbReference type="Proteomes" id="UP000183952">
    <property type="component" value="Unassembled WGS sequence"/>
</dbReference>
<dbReference type="Gene3D" id="3.90.190.20">
    <property type="entry name" value="Mur ligase, C-terminal domain"/>
    <property type="match status" value="1"/>
</dbReference>
<dbReference type="InterPro" id="IPR036565">
    <property type="entry name" value="Mur-like_cat_sf"/>
</dbReference>
<evidence type="ECO:0000256" key="4">
    <source>
        <dbReference type="ARBA" id="ARBA00022490"/>
    </source>
</evidence>
<keyword evidence="6 14" id="KW-0132">Cell division</keyword>
<comment type="similarity">
    <text evidence="14">Belongs to the MurCDEF family.</text>
</comment>
<gene>
    <name evidence="14" type="primary">murC</name>
    <name evidence="19" type="ORF">SAMN02745248_00975</name>
</gene>
<feature type="domain" description="Mur ligase central" evidence="18">
    <location>
        <begin position="116"/>
        <end position="296"/>
    </location>
</feature>
<reference evidence="19 20" key="1">
    <citation type="submission" date="2016-11" db="EMBL/GenBank/DDBJ databases">
        <authorList>
            <person name="Jaros S."/>
            <person name="Januszkiewicz K."/>
            <person name="Wedrychowicz H."/>
        </authorList>
    </citation>
    <scope>NUCLEOTIDE SEQUENCE [LARGE SCALE GENOMIC DNA]</scope>
    <source>
        <strain evidence="19 20">DSM 3090</strain>
    </source>
</reference>
<evidence type="ECO:0000259" key="17">
    <source>
        <dbReference type="Pfam" id="PF02875"/>
    </source>
</evidence>
<evidence type="ECO:0000256" key="3">
    <source>
        <dbReference type="ARBA" id="ARBA00012211"/>
    </source>
</evidence>
<dbReference type="InterPro" id="IPR000713">
    <property type="entry name" value="Mur_ligase_N"/>
</dbReference>
<comment type="pathway">
    <text evidence="2 14">Cell wall biogenesis; peptidoglycan biosynthesis.</text>
</comment>
<dbReference type="InterPro" id="IPR004101">
    <property type="entry name" value="Mur_ligase_C"/>
</dbReference>
<dbReference type="SUPFAM" id="SSF53244">
    <property type="entry name" value="MurD-like peptide ligases, peptide-binding domain"/>
    <property type="match status" value="1"/>
</dbReference>
<accession>A0A1M6MAQ1</accession>
<dbReference type="GO" id="GO:0008360">
    <property type="term" value="P:regulation of cell shape"/>
    <property type="evidence" value="ECO:0007669"/>
    <property type="project" value="UniProtKB-KW"/>
</dbReference>
<sequence>MLSDILKNKNTNIFFIGIGGISMSGLAQIFLNRNYKVSGSDSKKSEATDKLEKLGAKVFIGQKAENISDADLIIYTWAISEDNPELLEARNRNLPIYTRAELLGELMKEHKYNIAISGTHGKTTTTSMAAHIALSAKLDPTILVGGNLDAINGNILVGNSQYLLTEACEYRESFTKFSPYVGVVLNIEEDHMDYYHNIDEIKTAFKKFINLIPSDGCLVANAEDKNLCQVIESNNFKCNIIDFGINKGRIQAKNISYDNHSCASFQVFDGSKFLFNAQLSVPGEHNILNALSAISAYLFLGIDTRLIQEGLLSFKGTHRRFEIKGVKNNITVIDDYCHHPTEIKASIKTVLNYPHKNIYCIFMPHTYSRTHALFNEFCTCFEGMDNLIITDIFPAREKDTGIINSQMLCQGITKCGTPCMYMNDFNEIVSYLKKVCVSGDVIITLGAGDAYKIGEEFLKEI</sequence>
<dbReference type="HAMAP" id="MF_00046">
    <property type="entry name" value="MurC"/>
    <property type="match status" value="1"/>
</dbReference>